<evidence type="ECO:0000259" key="2">
    <source>
        <dbReference type="SMART" id="SM01037"/>
    </source>
</evidence>
<dbReference type="PANTHER" id="PTHR31213">
    <property type="entry name" value="OS08G0374000 PROTEIN-RELATED"/>
    <property type="match status" value="1"/>
</dbReference>
<dbReference type="GO" id="GO:0005634">
    <property type="term" value="C:nucleus"/>
    <property type="evidence" value="ECO:0007669"/>
    <property type="project" value="TreeGrafter"/>
</dbReference>
<protein>
    <recommendedName>
        <fullName evidence="2">Bet v I/Major latex protein domain-containing protein</fullName>
    </recommendedName>
</protein>
<dbReference type="InterPro" id="IPR023393">
    <property type="entry name" value="START-like_dom_sf"/>
</dbReference>
<dbReference type="InterPro" id="IPR024949">
    <property type="entry name" value="Bet_v_I_allergen"/>
</dbReference>
<dbReference type="STRING" id="218851.A0A2G5EZS6"/>
<dbReference type="SMART" id="SM01037">
    <property type="entry name" value="Bet_v_1"/>
    <property type="match status" value="1"/>
</dbReference>
<keyword evidence="4" id="KW-1185">Reference proteome</keyword>
<dbReference type="CDD" id="cd07816">
    <property type="entry name" value="Bet_v1-like"/>
    <property type="match status" value="1"/>
</dbReference>
<dbReference type="PANTHER" id="PTHR31213:SF201">
    <property type="entry name" value="OS03G0300400 PROTEIN"/>
    <property type="match status" value="1"/>
</dbReference>
<organism evidence="3 4">
    <name type="scientific">Aquilegia coerulea</name>
    <name type="common">Rocky mountain columbine</name>
    <dbReference type="NCBI Taxonomy" id="218851"/>
    <lineage>
        <taxon>Eukaryota</taxon>
        <taxon>Viridiplantae</taxon>
        <taxon>Streptophyta</taxon>
        <taxon>Embryophyta</taxon>
        <taxon>Tracheophyta</taxon>
        <taxon>Spermatophyta</taxon>
        <taxon>Magnoliopsida</taxon>
        <taxon>Ranunculales</taxon>
        <taxon>Ranunculaceae</taxon>
        <taxon>Thalictroideae</taxon>
        <taxon>Aquilegia</taxon>
    </lineage>
</organism>
<dbReference type="Gene3D" id="3.30.530.20">
    <property type="match status" value="1"/>
</dbReference>
<dbReference type="Pfam" id="PF00407">
    <property type="entry name" value="Bet_v_1"/>
    <property type="match status" value="1"/>
</dbReference>
<dbReference type="GO" id="GO:0004864">
    <property type="term" value="F:protein phosphatase inhibitor activity"/>
    <property type="evidence" value="ECO:0007669"/>
    <property type="project" value="InterPro"/>
</dbReference>
<dbReference type="FunFam" id="3.30.530.20:FF:000007">
    <property type="entry name" value="Major pollen allergen Bet v 1-A"/>
    <property type="match status" value="1"/>
</dbReference>
<reference evidence="3 4" key="1">
    <citation type="submission" date="2017-09" db="EMBL/GenBank/DDBJ databases">
        <title>WGS assembly of Aquilegia coerulea Goldsmith.</title>
        <authorList>
            <person name="Hodges S."/>
            <person name="Kramer E."/>
            <person name="Nordborg M."/>
            <person name="Tomkins J."/>
            <person name="Borevitz J."/>
            <person name="Derieg N."/>
            <person name="Yan J."/>
            <person name="Mihaltcheva S."/>
            <person name="Hayes R.D."/>
            <person name="Rokhsar D."/>
        </authorList>
    </citation>
    <scope>NUCLEOTIDE SEQUENCE [LARGE SCALE GENOMIC DNA]</scope>
    <source>
        <strain evidence="4">cv. Goldsmith</strain>
    </source>
</reference>
<dbReference type="EMBL" id="KZ305020">
    <property type="protein sequence ID" value="PIA61230.1"/>
    <property type="molecule type" value="Genomic_DNA"/>
</dbReference>
<evidence type="ECO:0000256" key="1">
    <source>
        <dbReference type="ARBA" id="ARBA00009744"/>
    </source>
</evidence>
<dbReference type="PRINTS" id="PR00634">
    <property type="entry name" value="BETALLERGEN"/>
</dbReference>
<sequence length="155" mass="17016">MGVTGYSFEIESLVAADKMFKASAFDMPVLAPKLMPKVVKSAHVHGDGGVGSIKEFRLTEDMSYTYVKERIDVLDAENFVLKYSLVEGGTLGIELKSLTYQIKVDPSVNGGSVFKVAVELETMDGVEYTHEEINKKKEATVGSYKAIEAYLLSHP</sequence>
<feature type="domain" description="Bet v I/Major latex protein" evidence="2">
    <location>
        <begin position="1"/>
        <end position="154"/>
    </location>
</feature>
<dbReference type="AlphaFoldDB" id="A0A2G5EZS6"/>
<dbReference type="InterPro" id="IPR000916">
    <property type="entry name" value="Bet_v_I/MLP"/>
</dbReference>
<dbReference type="GO" id="GO:0010427">
    <property type="term" value="F:abscisic acid binding"/>
    <property type="evidence" value="ECO:0007669"/>
    <property type="project" value="InterPro"/>
</dbReference>
<evidence type="ECO:0000313" key="4">
    <source>
        <dbReference type="Proteomes" id="UP000230069"/>
    </source>
</evidence>
<name>A0A2G5EZS6_AQUCA</name>
<dbReference type="InterPro" id="IPR050279">
    <property type="entry name" value="Plant_def-hormone_signal"/>
</dbReference>
<dbReference type="GO" id="GO:0005737">
    <property type="term" value="C:cytoplasm"/>
    <property type="evidence" value="ECO:0007669"/>
    <property type="project" value="TreeGrafter"/>
</dbReference>
<accession>A0A2G5EZS6</accession>
<dbReference type="OrthoDB" id="1500546at2759"/>
<dbReference type="GO" id="GO:0009738">
    <property type="term" value="P:abscisic acid-activated signaling pathway"/>
    <property type="evidence" value="ECO:0007669"/>
    <property type="project" value="InterPro"/>
</dbReference>
<dbReference type="GO" id="GO:0006952">
    <property type="term" value="P:defense response"/>
    <property type="evidence" value="ECO:0007669"/>
    <property type="project" value="InterPro"/>
</dbReference>
<proteinExistence type="inferred from homology"/>
<dbReference type="GO" id="GO:0038023">
    <property type="term" value="F:signaling receptor activity"/>
    <property type="evidence" value="ECO:0007669"/>
    <property type="project" value="InterPro"/>
</dbReference>
<comment type="similarity">
    <text evidence="1">Belongs to the BetVI family.</text>
</comment>
<dbReference type="InParanoid" id="A0A2G5EZS6"/>
<evidence type="ECO:0000313" key="3">
    <source>
        <dbReference type="EMBL" id="PIA61230.1"/>
    </source>
</evidence>
<dbReference type="SUPFAM" id="SSF55961">
    <property type="entry name" value="Bet v1-like"/>
    <property type="match status" value="1"/>
</dbReference>
<dbReference type="Proteomes" id="UP000230069">
    <property type="component" value="Unassembled WGS sequence"/>
</dbReference>
<gene>
    <name evidence="3" type="ORF">AQUCO_00300630v1</name>
</gene>